<dbReference type="HOGENOM" id="CLU_051753_0_0_1"/>
<accession>A0A0E0LAT6</accession>
<dbReference type="AlphaFoldDB" id="A0A0E0LAT6"/>
<reference evidence="1" key="1">
    <citation type="submission" date="2015-04" db="UniProtKB">
        <authorList>
            <consortium name="EnsemblPlants"/>
        </authorList>
    </citation>
    <scope>IDENTIFICATION</scope>
</reference>
<name>A0A0E0LAT6_ORYPU</name>
<dbReference type="OMA" id="MVFNTES"/>
<proteinExistence type="predicted"/>
<evidence type="ECO:0000313" key="1">
    <source>
        <dbReference type="EnsemblPlants" id="OPUNC06G11510.1"/>
    </source>
</evidence>
<dbReference type="Gramene" id="OPUNC06G11510.1">
    <property type="protein sequence ID" value="OPUNC06G11510.1"/>
    <property type="gene ID" value="OPUNC06G11510"/>
</dbReference>
<dbReference type="EnsemblPlants" id="OPUNC06G11490.1">
    <property type="protein sequence ID" value="OPUNC06G11490.1"/>
    <property type="gene ID" value="OPUNC06G11490"/>
</dbReference>
<keyword evidence="2" id="KW-1185">Reference proteome</keyword>
<reference evidence="1" key="2">
    <citation type="submission" date="2018-05" db="EMBL/GenBank/DDBJ databases">
        <title>OpunRS2 (Oryza punctata Reference Sequence Version 2).</title>
        <authorList>
            <person name="Zhang J."/>
            <person name="Kudrna D."/>
            <person name="Lee S."/>
            <person name="Talag J."/>
            <person name="Welchert J."/>
            <person name="Wing R.A."/>
        </authorList>
    </citation>
    <scope>NUCLEOTIDE SEQUENCE [LARGE SCALE GENOMIC DNA]</scope>
</reference>
<sequence>MMNSSVNQKKELLFLTSGNGAKGADEKSSLLKLNSKLDQAKKKFSPYNYDNQEDGYDRVYYDGDSDKHMLFDYEAVKIKMENLDLYWYSGANEINNKPELDLSNKKLSRHNNGNPSHGHDHILLDKKKLLPYIYGNPANKHVRLRYNGRSDNHMVFNTESMKLKKGDLYQFSGVKGIDQKPELNLAKKKFSRYVYGNPANGHHVHYDGRSDKYMVLNYEAKKLKKKLNSDLYQHSEANAIDKKHKLNLSKKKFSRYIYGNLADEHHHVHLATKKFSHYIYGNLAVGRHGHNDKYMVPNYEAMKLKKKNSDLYQQSEVNEIDKKPKLKLVKKKFSRYIYGNLEDGHDHVHLAKKKLSHYYTYGNPENGHEHFNHHGHSDNHIVFNKEAVKLRKGNSNWYYYSGLKEIDKKHKPDLANKKFARYIYSTPANERPFL</sequence>
<dbReference type="EnsemblPlants" id="OPUNC06G11510.1">
    <property type="protein sequence ID" value="OPUNC06G11510.1"/>
    <property type="gene ID" value="OPUNC06G11510"/>
</dbReference>
<protein>
    <submittedName>
        <fullName evidence="1">Uncharacterized protein</fullName>
    </submittedName>
</protein>
<dbReference type="Gramene" id="OPUNC06G11490.1">
    <property type="protein sequence ID" value="OPUNC06G11490.1"/>
    <property type="gene ID" value="OPUNC06G11490"/>
</dbReference>
<evidence type="ECO:0000313" key="2">
    <source>
        <dbReference type="Proteomes" id="UP000026962"/>
    </source>
</evidence>
<organism evidence="1">
    <name type="scientific">Oryza punctata</name>
    <name type="common">Red rice</name>
    <dbReference type="NCBI Taxonomy" id="4537"/>
    <lineage>
        <taxon>Eukaryota</taxon>
        <taxon>Viridiplantae</taxon>
        <taxon>Streptophyta</taxon>
        <taxon>Embryophyta</taxon>
        <taxon>Tracheophyta</taxon>
        <taxon>Spermatophyta</taxon>
        <taxon>Magnoliopsida</taxon>
        <taxon>Liliopsida</taxon>
        <taxon>Poales</taxon>
        <taxon>Poaceae</taxon>
        <taxon>BOP clade</taxon>
        <taxon>Oryzoideae</taxon>
        <taxon>Oryzeae</taxon>
        <taxon>Oryzinae</taxon>
        <taxon>Oryza</taxon>
    </lineage>
</organism>
<dbReference type="Proteomes" id="UP000026962">
    <property type="component" value="Chromosome 6"/>
</dbReference>